<evidence type="ECO:0000313" key="2">
    <source>
        <dbReference type="EMBL" id="UOQ92230.1"/>
    </source>
</evidence>
<dbReference type="RefSeq" id="WP_244751840.1">
    <property type="nucleotide sequence ID" value="NZ_CP095074.1"/>
</dbReference>
<keyword evidence="3" id="KW-1185">Reference proteome</keyword>
<accession>A0ABY4GVN2</accession>
<feature type="compositionally biased region" description="Basic residues" evidence="1">
    <location>
        <begin position="7"/>
        <end position="16"/>
    </location>
</feature>
<feature type="region of interest" description="Disordered" evidence="1">
    <location>
        <begin position="1"/>
        <end position="30"/>
    </location>
</feature>
<sequence length="30" mass="3484">MQEVNKVQHRRFRHKGGMSLARNSKDNGSD</sequence>
<proteinExistence type="predicted"/>
<dbReference type="Proteomes" id="UP000831880">
    <property type="component" value="Chromosome"/>
</dbReference>
<evidence type="ECO:0000256" key="1">
    <source>
        <dbReference type="SAM" id="MobiDB-lite"/>
    </source>
</evidence>
<reference evidence="2 3" key="1">
    <citation type="submission" date="2022-04" db="EMBL/GenBank/DDBJ databases">
        <title>Halobacillus sp. isolated from saltern.</title>
        <authorList>
            <person name="Won M."/>
            <person name="Lee C.-M."/>
            <person name="Woen H.-Y."/>
            <person name="Kwon S.-W."/>
        </authorList>
    </citation>
    <scope>NUCLEOTIDE SEQUENCE [LARGE SCALE GENOMIC DNA]</scope>
    <source>
        <strain evidence="2 3">SSTM10-2</strain>
    </source>
</reference>
<gene>
    <name evidence="2" type="ORF">MUO14_17315</name>
</gene>
<dbReference type="EMBL" id="CP095074">
    <property type="protein sequence ID" value="UOQ92230.1"/>
    <property type="molecule type" value="Genomic_DNA"/>
</dbReference>
<organism evidence="2 3">
    <name type="scientific">Halobacillus shinanisalinarum</name>
    <dbReference type="NCBI Taxonomy" id="2932258"/>
    <lineage>
        <taxon>Bacteria</taxon>
        <taxon>Bacillati</taxon>
        <taxon>Bacillota</taxon>
        <taxon>Bacilli</taxon>
        <taxon>Bacillales</taxon>
        <taxon>Bacillaceae</taxon>
        <taxon>Halobacillus</taxon>
    </lineage>
</organism>
<evidence type="ECO:0000313" key="3">
    <source>
        <dbReference type="Proteomes" id="UP000831880"/>
    </source>
</evidence>
<name>A0ABY4GVN2_9BACI</name>
<protein>
    <submittedName>
        <fullName evidence="2">Uncharacterized protein</fullName>
    </submittedName>
</protein>